<dbReference type="PANTHER" id="PTHR43048">
    <property type="entry name" value="METHYLMALONYL-COA EPIMERASE"/>
    <property type="match status" value="1"/>
</dbReference>
<dbReference type="EMBL" id="CP104874">
    <property type="protein sequence ID" value="WWF06372.1"/>
    <property type="molecule type" value="Genomic_DNA"/>
</dbReference>
<proteinExistence type="predicted"/>
<sequence length="335" mass="37239">MNYCDEPVVTLRGLRSVTLRVPEVITAKDFYTQVWGLGLSEEDGNRFWLRGTGQDHHILRLEEHQSNAMGGISFAVATPREVDEAARRLEAAGIPLLREPGRHDATAGGYSLAFVDPEGRVVELASELNAVVHQDRDGYPSVPRQLAHVVLNTVDIEAATQFYTQVLGMRISDWSERQMAFLRCTPKHHVIAFNQAPWTSINHVAYELTSIDHFMRGIGNLKVHGIEPQWGPGRHGPGNNTFSYFTDPAGLVCEYTSEVEEIDEDSWLCRTWRRTPELSDQWRTAGPPTQGVRSAMAGVPDLGARDSVDAAPGYFLTDGREGVETPDQRAATGRF</sequence>
<dbReference type="Proteomes" id="UP001381003">
    <property type="component" value="Chromosome"/>
</dbReference>
<accession>A0ABZ2FGB6</accession>
<feature type="domain" description="VOC" evidence="3">
    <location>
        <begin position="13"/>
        <end position="127"/>
    </location>
</feature>
<dbReference type="SUPFAM" id="SSF54593">
    <property type="entry name" value="Glyoxalase/Bleomycin resistance protein/Dihydroxybiphenyl dioxygenase"/>
    <property type="match status" value="1"/>
</dbReference>
<feature type="region of interest" description="Disordered" evidence="2">
    <location>
        <begin position="315"/>
        <end position="335"/>
    </location>
</feature>
<evidence type="ECO:0000313" key="5">
    <source>
        <dbReference type="Proteomes" id="UP001381003"/>
    </source>
</evidence>
<organism evidence="4 5">
    <name type="scientific">Janibacter terrae</name>
    <dbReference type="NCBI Taxonomy" id="103817"/>
    <lineage>
        <taxon>Bacteria</taxon>
        <taxon>Bacillati</taxon>
        <taxon>Actinomycetota</taxon>
        <taxon>Actinomycetes</taxon>
        <taxon>Micrococcales</taxon>
        <taxon>Intrasporangiaceae</taxon>
        <taxon>Janibacter</taxon>
    </lineage>
</organism>
<evidence type="ECO:0000256" key="2">
    <source>
        <dbReference type="SAM" id="MobiDB-lite"/>
    </source>
</evidence>
<dbReference type="InterPro" id="IPR037523">
    <property type="entry name" value="VOC_core"/>
</dbReference>
<gene>
    <name evidence="4" type="ORF">N5P18_05735</name>
</gene>
<reference evidence="4 5" key="1">
    <citation type="submission" date="2022-09" db="EMBL/GenBank/DDBJ databases">
        <title>Complete genome sequence of Janibacter terrae strain COS04-44, PCL-degrading bacteria isolated from oil spilled coast.</title>
        <authorList>
            <person name="Park H."/>
            <person name="Kim J.Y."/>
            <person name="An S.H."/>
            <person name="Lee C.M."/>
            <person name="Weon H.-Y."/>
        </authorList>
    </citation>
    <scope>NUCLEOTIDE SEQUENCE [LARGE SCALE GENOMIC DNA]</scope>
    <source>
        <strain evidence="4 5">COS04-44</strain>
    </source>
</reference>
<dbReference type="Gene3D" id="3.10.180.10">
    <property type="entry name" value="2,3-Dihydroxybiphenyl 1,2-Dioxygenase, domain 1"/>
    <property type="match status" value="2"/>
</dbReference>
<evidence type="ECO:0000259" key="3">
    <source>
        <dbReference type="PROSITE" id="PS51819"/>
    </source>
</evidence>
<dbReference type="RefSeq" id="WP_338538972.1">
    <property type="nucleotide sequence ID" value="NZ_CP104874.1"/>
</dbReference>
<dbReference type="InterPro" id="IPR004360">
    <property type="entry name" value="Glyas_Fos-R_dOase_dom"/>
</dbReference>
<evidence type="ECO:0000256" key="1">
    <source>
        <dbReference type="ARBA" id="ARBA00022723"/>
    </source>
</evidence>
<protein>
    <submittedName>
        <fullName evidence="4">VOC family protein</fullName>
    </submittedName>
</protein>
<dbReference type="InterPro" id="IPR029068">
    <property type="entry name" value="Glyas_Bleomycin-R_OHBP_Dase"/>
</dbReference>
<name>A0ABZ2FGB6_9MICO</name>
<dbReference type="PANTHER" id="PTHR43048:SF3">
    <property type="entry name" value="METHYLMALONYL-COA EPIMERASE, MITOCHONDRIAL"/>
    <property type="match status" value="1"/>
</dbReference>
<keyword evidence="5" id="KW-1185">Reference proteome</keyword>
<dbReference type="Pfam" id="PF00903">
    <property type="entry name" value="Glyoxalase"/>
    <property type="match status" value="2"/>
</dbReference>
<keyword evidence="1" id="KW-0479">Metal-binding</keyword>
<dbReference type="InterPro" id="IPR051785">
    <property type="entry name" value="MMCE/EMCE_epimerase"/>
</dbReference>
<evidence type="ECO:0000313" key="4">
    <source>
        <dbReference type="EMBL" id="WWF06372.1"/>
    </source>
</evidence>
<dbReference type="PROSITE" id="PS51819">
    <property type="entry name" value="VOC"/>
    <property type="match status" value="2"/>
</dbReference>
<feature type="domain" description="VOC" evidence="3">
    <location>
        <begin position="145"/>
        <end position="258"/>
    </location>
</feature>
<feature type="compositionally biased region" description="Basic and acidic residues" evidence="2">
    <location>
        <begin position="318"/>
        <end position="327"/>
    </location>
</feature>